<comment type="caution">
    <text evidence="1">The sequence shown here is derived from an EMBL/GenBank/DDBJ whole genome shotgun (WGS) entry which is preliminary data.</text>
</comment>
<sequence>MDSREILTDGHAIASHAGQFAGIHADGAAARAFERDRQPQAGVFAAGLDQAATHAPGGAANGDVQHAIPLWLRR</sequence>
<dbReference type="EMBL" id="MFSS01000030">
    <property type="protein sequence ID" value="OGI44000.1"/>
    <property type="molecule type" value="Genomic_DNA"/>
</dbReference>
<gene>
    <name evidence="1" type="ORF">A2150_03060</name>
</gene>
<dbReference type="STRING" id="1817758.A2150_03060"/>
<protein>
    <submittedName>
        <fullName evidence="1">Uncharacterized protein</fullName>
    </submittedName>
</protein>
<dbReference type="Proteomes" id="UP000177925">
    <property type="component" value="Unassembled WGS sequence"/>
</dbReference>
<name>A0A1F6TFU2_9PROT</name>
<evidence type="ECO:0000313" key="1">
    <source>
        <dbReference type="EMBL" id="OGI44000.1"/>
    </source>
</evidence>
<dbReference type="AlphaFoldDB" id="A0A1F6TFU2"/>
<reference evidence="1 2" key="1">
    <citation type="journal article" date="2016" name="Nat. Commun.">
        <title>Thousands of microbial genomes shed light on interconnected biogeochemical processes in an aquifer system.</title>
        <authorList>
            <person name="Anantharaman K."/>
            <person name="Brown C.T."/>
            <person name="Hug L.A."/>
            <person name="Sharon I."/>
            <person name="Castelle C.J."/>
            <person name="Probst A.J."/>
            <person name="Thomas B.C."/>
            <person name="Singh A."/>
            <person name="Wilkins M.J."/>
            <person name="Karaoz U."/>
            <person name="Brodie E.L."/>
            <person name="Williams K.H."/>
            <person name="Hubbard S.S."/>
            <person name="Banfield J.F."/>
        </authorList>
    </citation>
    <scope>NUCLEOTIDE SEQUENCE [LARGE SCALE GENOMIC DNA]</scope>
</reference>
<organism evidence="1 2">
    <name type="scientific">Candidatus Muproteobacteria bacterium RBG_16_64_11</name>
    <dbReference type="NCBI Taxonomy" id="1817758"/>
    <lineage>
        <taxon>Bacteria</taxon>
        <taxon>Pseudomonadati</taxon>
        <taxon>Pseudomonadota</taxon>
        <taxon>Candidatus Muproteobacteria</taxon>
    </lineage>
</organism>
<proteinExistence type="predicted"/>
<accession>A0A1F6TFU2</accession>
<evidence type="ECO:0000313" key="2">
    <source>
        <dbReference type="Proteomes" id="UP000177925"/>
    </source>
</evidence>